<evidence type="ECO:0000256" key="1">
    <source>
        <dbReference type="SAM" id="MobiDB-lite"/>
    </source>
</evidence>
<feature type="region of interest" description="Disordered" evidence="1">
    <location>
        <begin position="1"/>
        <end position="21"/>
    </location>
</feature>
<name>A0A4Y2BKJ4_ARAVE</name>
<dbReference type="Proteomes" id="UP000499080">
    <property type="component" value="Unassembled WGS sequence"/>
</dbReference>
<dbReference type="GO" id="GO:0071897">
    <property type="term" value="P:DNA biosynthetic process"/>
    <property type="evidence" value="ECO:0007669"/>
    <property type="project" value="UniProtKB-ARBA"/>
</dbReference>
<dbReference type="PROSITE" id="PS50994">
    <property type="entry name" value="INTEGRASE"/>
    <property type="match status" value="1"/>
</dbReference>
<dbReference type="InterPro" id="IPR043128">
    <property type="entry name" value="Rev_trsase/Diguanyl_cyclase"/>
</dbReference>
<dbReference type="SUPFAM" id="SSF53098">
    <property type="entry name" value="Ribonuclease H-like"/>
    <property type="match status" value="1"/>
</dbReference>
<organism evidence="3 4">
    <name type="scientific">Araneus ventricosus</name>
    <name type="common">Orbweaver spider</name>
    <name type="synonym">Epeira ventricosa</name>
    <dbReference type="NCBI Taxonomy" id="182803"/>
    <lineage>
        <taxon>Eukaryota</taxon>
        <taxon>Metazoa</taxon>
        <taxon>Ecdysozoa</taxon>
        <taxon>Arthropoda</taxon>
        <taxon>Chelicerata</taxon>
        <taxon>Arachnida</taxon>
        <taxon>Araneae</taxon>
        <taxon>Araneomorphae</taxon>
        <taxon>Entelegynae</taxon>
        <taxon>Araneoidea</taxon>
        <taxon>Araneidae</taxon>
        <taxon>Araneus</taxon>
    </lineage>
</organism>
<dbReference type="Gene3D" id="1.10.340.70">
    <property type="match status" value="1"/>
</dbReference>
<dbReference type="Pfam" id="PF05380">
    <property type="entry name" value="Peptidase_A17"/>
    <property type="match status" value="1"/>
</dbReference>
<evidence type="ECO:0000259" key="2">
    <source>
        <dbReference type="PROSITE" id="PS50994"/>
    </source>
</evidence>
<dbReference type="Gene3D" id="3.30.420.10">
    <property type="entry name" value="Ribonuclease H-like superfamily/Ribonuclease H"/>
    <property type="match status" value="1"/>
</dbReference>
<evidence type="ECO:0000313" key="3">
    <source>
        <dbReference type="EMBL" id="GBL92277.1"/>
    </source>
</evidence>
<feature type="domain" description="Integrase catalytic" evidence="2">
    <location>
        <begin position="1445"/>
        <end position="1632"/>
    </location>
</feature>
<dbReference type="OrthoDB" id="6428448at2759"/>
<dbReference type="InterPro" id="IPR001584">
    <property type="entry name" value="Integrase_cat-core"/>
</dbReference>
<dbReference type="PANTHER" id="PTHR47331">
    <property type="entry name" value="PHD-TYPE DOMAIN-CONTAINING PROTEIN"/>
    <property type="match status" value="1"/>
</dbReference>
<gene>
    <name evidence="3" type="ORF">AVEN_35829_1</name>
</gene>
<dbReference type="Pfam" id="PF03564">
    <property type="entry name" value="DUF1759"/>
    <property type="match status" value="1"/>
</dbReference>
<protein>
    <recommendedName>
        <fullName evidence="2">Integrase catalytic domain-containing protein</fullName>
    </recommendedName>
</protein>
<dbReference type="GO" id="GO:0015074">
    <property type="term" value="P:DNA integration"/>
    <property type="evidence" value="ECO:0007669"/>
    <property type="project" value="InterPro"/>
</dbReference>
<dbReference type="InterPro" id="IPR043502">
    <property type="entry name" value="DNA/RNA_pol_sf"/>
</dbReference>
<reference evidence="3 4" key="1">
    <citation type="journal article" date="2019" name="Sci. Rep.">
        <title>Orb-weaving spider Araneus ventricosus genome elucidates the spidroin gene catalogue.</title>
        <authorList>
            <person name="Kono N."/>
            <person name="Nakamura H."/>
            <person name="Ohtoshi R."/>
            <person name="Moran D.A.P."/>
            <person name="Shinohara A."/>
            <person name="Yoshida Y."/>
            <person name="Fujiwara M."/>
            <person name="Mori M."/>
            <person name="Tomita M."/>
            <person name="Arakawa K."/>
        </authorList>
    </citation>
    <scope>NUCLEOTIDE SEQUENCE [LARGE SCALE GENOMIC DNA]</scope>
</reference>
<dbReference type="Gene3D" id="3.30.70.270">
    <property type="match status" value="1"/>
</dbReference>
<dbReference type="InterPro" id="IPR036397">
    <property type="entry name" value="RNaseH_sf"/>
</dbReference>
<dbReference type="InterPro" id="IPR041588">
    <property type="entry name" value="Integrase_H2C2"/>
</dbReference>
<comment type="caution">
    <text evidence="3">The sequence shown here is derived from an EMBL/GenBank/DDBJ whole genome shotgun (WGS) entry which is preliminary data.</text>
</comment>
<dbReference type="GO" id="GO:0042575">
    <property type="term" value="C:DNA polymerase complex"/>
    <property type="evidence" value="ECO:0007669"/>
    <property type="project" value="UniProtKB-ARBA"/>
</dbReference>
<dbReference type="InterPro" id="IPR012337">
    <property type="entry name" value="RNaseH-like_sf"/>
</dbReference>
<dbReference type="EMBL" id="BGPR01000085">
    <property type="protein sequence ID" value="GBL92277.1"/>
    <property type="molecule type" value="Genomic_DNA"/>
</dbReference>
<dbReference type="Pfam" id="PF18701">
    <property type="entry name" value="DUF5641"/>
    <property type="match status" value="1"/>
</dbReference>
<keyword evidence="4" id="KW-1185">Reference proteome</keyword>
<proteinExistence type="predicted"/>
<dbReference type="GO" id="GO:0003676">
    <property type="term" value="F:nucleic acid binding"/>
    <property type="evidence" value="ECO:0007669"/>
    <property type="project" value="InterPro"/>
</dbReference>
<dbReference type="Gene3D" id="3.10.10.10">
    <property type="entry name" value="HIV Type 1 Reverse Transcriptase, subunit A, domain 1"/>
    <property type="match status" value="1"/>
</dbReference>
<dbReference type="InterPro" id="IPR008042">
    <property type="entry name" value="Retrotrans_Pao"/>
</dbReference>
<dbReference type="PANTHER" id="PTHR47331:SF5">
    <property type="entry name" value="RIBONUCLEASE H"/>
    <property type="match status" value="1"/>
</dbReference>
<dbReference type="SUPFAM" id="SSF56672">
    <property type="entry name" value="DNA/RNA polymerases"/>
    <property type="match status" value="1"/>
</dbReference>
<dbReference type="Pfam" id="PF17921">
    <property type="entry name" value="Integrase_H2C2"/>
    <property type="match status" value="1"/>
</dbReference>
<dbReference type="InterPro" id="IPR040676">
    <property type="entry name" value="DUF5641"/>
</dbReference>
<dbReference type="InterPro" id="IPR005312">
    <property type="entry name" value="DUF1759"/>
</dbReference>
<sequence length="1755" mass="200877">MSQKTDLERLKKQRSSHRGQVTKLISKAENRLTNPDVKIDELEGLLIQLQTKDEQLKSIDSKIENVLDLTEIESEIEKIDEYNEDIVFTSVKLKNKIKLLQSVTEQVISNGRESPSNRNKSNSNAKLPKLKIQTYYGDPSEYLNFWNQFENAVDKNSSLSNIEKFSYLFSSLGGDALSCIKGFAISDVNYESAIKLLKDTFGQTDVLINAHVSKLLNMSPLKNSSNLQELRNFYFKCQTQIRSLDSLGVKSDTYSVMLSAIILKLFPSDLALEFSKAQISSSNHNLEDLMKFLHDVVSVRQRTFQIQSPSHPPHRGENLQYKQFVRRPFGAPSRSKFASSASEMLTNASPSPSGCLFCGQGHLSHLCENSNAKKKREKLLREKRCLLCCNLNCFVKKCKGAVCSFCNSRHARAICFKLENSKNQKSENNSEKLSNEVVSTATNCMVNDKKGVLLQCVKVDIVGNKISDCVYALYDNDSERTFLRKGISEKLGLRVVGSEKLNIYSFGARKPRSQVCRKVEVKLRNILDGREVVIEALEIEEISRASIRVPDWDVCVEMEKRGLALTFDVEDLSRNCQISLLVGADYYWDLVKGFQRLNSSLVAVETVLGWSLQGRCDELTESILVNFVISERELVSAEVRRFWELESLGIRGDGIDTGLNEQDILKEFDESIQFVDNRYCVKLPWKEGTQEKLGSNRQVALRRFNGLVERFKRDPELYREYGEVINGYLEEGIVERCTSERLADESSFYLPHHAVVRDDKVSSRLRIVFDGASHAEGQYSLNDCLNTGPNLYPNLFELLIKFRENAVTYIADIRQAFLQILIDAEDRPFTRFFWKEDLNSDKLTVLNFTRVLFGLTPSPYLLAATLKYHFKKNIDLFPETCESLLKSFWVDDLVGGADDVEQALKTTTESVKILKDAGMILRKWQTNSKELREDWKKVGIETHEDKTTLARGGVPTKVLGLAWDPDKDIIFFDVSKLMNILASGCSTKRFLLQILGRIFDPIGFLGPFIVRLKLILQELWAADIDWDDKLPSSLDYKWQLWCSELKDLHCVKIPRYYLSDFNLCEFISFDVHSFSDASLAAYGTVLYLRGVTRNGKIIVNFLCSKSRVAPLKSLTLTRLELLGCLLSARLAEQVSKCLKFEASCYFWTDSSICTYWIKGKADDYKPFVKNRVKEIQRLSERGNWSHCPGKENPADLLSRGIPASNLANSSLWWHGPPWLSKPSEFWSCKIVIESPMGNLELRKEFQTVSQNKCVVYDSQFVFDLNKYSDLNKVLVITTLVKRFVNKLRKLPTEVGPCSAAELLEAEQDWIKFEQNLVYSSELERIKSGKQISKNSSLYKLAPYLDDNNVLRVRGRFEESEFSSNEIHPIILPKQSKFSELLIRREHNKVCHGGVSATLSKIRSRYWIPKGRQIVKRVLRDCLICRKYSLKPAQQITAQLPKNRILENPPFTVTGIDFTGPVIIRSGKESNQKSYITLFTCAVTRALHLELTTDMTTKHFILSLRRFLARRGNCKVIISDNAKSFKATDNILREFAKILVDVDLKKFVGIHEITWQFIPPRAPWWGGFYERLMRSIKEPLRKILGRASLSFEEMTTILSEVELVLNHRPLTYTSNDLDEPLPLTPAHFLFPGQENLSYPVHFLEIFTNQPSTKENLTRRVVYQTKLLRHIWGKWKNNYLMQLRNAHNFVNSSPVRDLKKGEVVLLEGTTKSKFLWPLGVIEDVIVGRDGHIRSCIVRTSKGQLKRPIQLIYPLEII</sequence>
<evidence type="ECO:0000313" key="4">
    <source>
        <dbReference type="Proteomes" id="UP000499080"/>
    </source>
</evidence>
<feature type="compositionally biased region" description="Basic and acidic residues" evidence="1">
    <location>
        <begin position="1"/>
        <end position="10"/>
    </location>
</feature>
<accession>A0A4Y2BKJ4</accession>